<sequence>MVFFFEWLRIFGSMEFYKVILILSVSCSASAITFPLTSESLPAPSTSTPSNSFDEYFKPEASKPKARQNSENCEKVIKNGMMCLVCSDENTGKSEQCAYISHPPKKYLGQKKPRPEPDIDELTSPLKSSKNKNMNKKYKNLRRYDESAESEDSSNYSEDFEGFGDYYPEYTSKSERLSKAESNDCEEVARDDGTICTVCKDEKNGGNSQRCRRAYQPKESVYGYSRSRSFGLPKSESKKKPKSVEKSQSYRREDNAAEDRNPHGSHRDPQNSRRDNYDYPAEKREVEEEEHSGERGNGNCQEEERDGMICTVCVNPKTNGKSEQCSYSYKPEDELFAYTNSRSYGSPSERKG</sequence>
<feature type="region of interest" description="Disordered" evidence="1">
    <location>
        <begin position="106"/>
        <end position="160"/>
    </location>
</feature>
<evidence type="ECO:0000256" key="1">
    <source>
        <dbReference type="SAM" id="MobiDB-lite"/>
    </source>
</evidence>
<dbReference type="AlphaFoldDB" id="A0A8J5R4G4"/>
<organism evidence="2 3">
    <name type="scientific">Cotesia typhae</name>
    <dbReference type="NCBI Taxonomy" id="2053667"/>
    <lineage>
        <taxon>Eukaryota</taxon>
        <taxon>Metazoa</taxon>
        <taxon>Ecdysozoa</taxon>
        <taxon>Arthropoda</taxon>
        <taxon>Hexapoda</taxon>
        <taxon>Insecta</taxon>
        <taxon>Pterygota</taxon>
        <taxon>Neoptera</taxon>
        <taxon>Endopterygota</taxon>
        <taxon>Hymenoptera</taxon>
        <taxon>Apocrita</taxon>
        <taxon>Ichneumonoidea</taxon>
        <taxon>Braconidae</taxon>
        <taxon>Microgastrinae</taxon>
        <taxon>Cotesia</taxon>
    </lineage>
</organism>
<proteinExistence type="predicted"/>
<name>A0A8J5R4G4_9HYME</name>
<comment type="caution">
    <text evidence="2">The sequence shown here is derived from an EMBL/GenBank/DDBJ whole genome shotgun (WGS) entry which is preliminary data.</text>
</comment>
<feature type="compositionally biased region" description="Basic residues" evidence="1">
    <location>
        <begin position="129"/>
        <end position="141"/>
    </location>
</feature>
<evidence type="ECO:0000313" key="2">
    <source>
        <dbReference type="EMBL" id="KAG8040342.1"/>
    </source>
</evidence>
<protein>
    <submittedName>
        <fullName evidence="2">Uncharacterized protein</fullName>
    </submittedName>
</protein>
<accession>A0A8J5R4G4</accession>
<keyword evidence="3" id="KW-1185">Reference proteome</keyword>
<reference evidence="2" key="2">
    <citation type="submission" date="2021-04" db="EMBL/GenBank/DDBJ databases">
        <title>Genome-wide patterns of bracovirus chromosomal integration into multiple host tissues during parasitism.</title>
        <authorList>
            <person name="Chebbi M.A.C."/>
        </authorList>
    </citation>
    <scope>NUCLEOTIDE SEQUENCE</scope>
    <source>
        <tissue evidence="2">Whole body</tissue>
    </source>
</reference>
<feature type="region of interest" description="Disordered" evidence="1">
    <location>
        <begin position="196"/>
        <end position="302"/>
    </location>
</feature>
<evidence type="ECO:0000313" key="3">
    <source>
        <dbReference type="Proteomes" id="UP000729913"/>
    </source>
</evidence>
<feature type="compositionally biased region" description="Basic and acidic residues" evidence="1">
    <location>
        <begin position="235"/>
        <end position="286"/>
    </location>
</feature>
<dbReference type="EMBL" id="JAAOIC020000023">
    <property type="protein sequence ID" value="KAG8040342.1"/>
    <property type="molecule type" value="Genomic_DNA"/>
</dbReference>
<dbReference type="Proteomes" id="UP000729913">
    <property type="component" value="Unassembled WGS sequence"/>
</dbReference>
<dbReference type="OrthoDB" id="1734063at2759"/>
<feature type="compositionally biased region" description="Acidic residues" evidence="1">
    <location>
        <begin position="147"/>
        <end position="160"/>
    </location>
</feature>
<reference evidence="2" key="1">
    <citation type="submission" date="2020-03" db="EMBL/GenBank/DDBJ databases">
        <authorList>
            <person name="Chebbi M.A."/>
            <person name="Drezen J.M."/>
        </authorList>
    </citation>
    <scope>NUCLEOTIDE SEQUENCE</scope>
    <source>
        <tissue evidence="2">Whole body</tissue>
    </source>
</reference>
<gene>
    <name evidence="2" type="ORF">G9C98_000913</name>
</gene>